<comment type="caution">
    <text evidence="2">The sequence shown here is derived from an EMBL/GenBank/DDBJ whole genome shotgun (WGS) entry which is preliminary data.</text>
</comment>
<evidence type="ECO:0000259" key="1">
    <source>
        <dbReference type="Pfam" id="PF08241"/>
    </source>
</evidence>
<dbReference type="PANTHER" id="PTHR43861:SF1">
    <property type="entry name" value="TRANS-ACONITATE 2-METHYLTRANSFERASE"/>
    <property type="match status" value="1"/>
</dbReference>
<dbReference type="Pfam" id="PF08241">
    <property type="entry name" value="Methyltransf_11"/>
    <property type="match status" value="1"/>
</dbReference>
<dbReference type="SUPFAM" id="SSF53335">
    <property type="entry name" value="S-adenosyl-L-methionine-dependent methyltransferases"/>
    <property type="match status" value="1"/>
</dbReference>
<dbReference type="GO" id="GO:0032259">
    <property type="term" value="P:methylation"/>
    <property type="evidence" value="ECO:0007669"/>
    <property type="project" value="UniProtKB-KW"/>
</dbReference>
<dbReference type="GO" id="GO:0008168">
    <property type="term" value="F:methyltransferase activity"/>
    <property type="evidence" value="ECO:0007669"/>
    <property type="project" value="UniProtKB-KW"/>
</dbReference>
<proteinExistence type="predicted"/>
<dbReference type="RefSeq" id="WP_305974538.1">
    <property type="nucleotide sequence ID" value="NZ_JAPJDZ010000010.1"/>
</dbReference>
<dbReference type="Gene3D" id="3.40.50.150">
    <property type="entry name" value="Vaccinia Virus protein VP39"/>
    <property type="match status" value="1"/>
</dbReference>
<keyword evidence="2" id="KW-0808">Transferase</keyword>
<protein>
    <submittedName>
        <fullName evidence="2">Methyltransferase domain-containing protein</fullName>
    </submittedName>
</protein>
<keyword evidence="3" id="KW-1185">Reference proteome</keyword>
<gene>
    <name evidence="2" type="ORF">ORJ04_06165</name>
</gene>
<accession>A0ABT9HWM1</accession>
<dbReference type="InterPro" id="IPR029063">
    <property type="entry name" value="SAM-dependent_MTases_sf"/>
</dbReference>
<dbReference type="PANTHER" id="PTHR43861">
    <property type="entry name" value="TRANS-ACONITATE 2-METHYLTRANSFERASE-RELATED"/>
    <property type="match status" value="1"/>
</dbReference>
<dbReference type="EMBL" id="JAPJDZ010000010">
    <property type="protein sequence ID" value="MDP5135532.1"/>
    <property type="molecule type" value="Genomic_DNA"/>
</dbReference>
<evidence type="ECO:0000313" key="2">
    <source>
        <dbReference type="EMBL" id="MDP5135532.1"/>
    </source>
</evidence>
<organism evidence="2 3">
    <name type="scientific">Rheinheimera baltica</name>
    <dbReference type="NCBI Taxonomy" id="67576"/>
    <lineage>
        <taxon>Bacteria</taxon>
        <taxon>Pseudomonadati</taxon>
        <taxon>Pseudomonadota</taxon>
        <taxon>Gammaproteobacteria</taxon>
        <taxon>Chromatiales</taxon>
        <taxon>Chromatiaceae</taxon>
        <taxon>Rheinheimera</taxon>
    </lineage>
</organism>
<dbReference type="Proteomes" id="UP001231109">
    <property type="component" value="Unassembled WGS sequence"/>
</dbReference>
<feature type="domain" description="Methyltransferase type 11" evidence="1">
    <location>
        <begin position="54"/>
        <end position="144"/>
    </location>
</feature>
<evidence type="ECO:0000313" key="3">
    <source>
        <dbReference type="Proteomes" id="UP001231109"/>
    </source>
</evidence>
<keyword evidence="2" id="KW-0489">Methyltransferase</keyword>
<dbReference type="InterPro" id="IPR013216">
    <property type="entry name" value="Methyltransf_11"/>
</dbReference>
<dbReference type="CDD" id="cd02440">
    <property type="entry name" value="AdoMet_MTases"/>
    <property type="match status" value="1"/>
</dbReference>
<sequence>MTALIRHSTDGFLSQVADSFSKACDSYFSAARLQQQVALDALTRLPSDQQGKLLDIGCGPGWIHPRFCHFSASFSAVDLSSGMLNKAAQQGLAENYIQANAASLPIPDCSIDKIFSSLMLQWCPAPDAVFAEVSRVLAPGGRVVMTTLLDGTLAELKQAFSNMDNRQHVNAFLGEQQVMAAALAATGMHWQFERRSYVLYYPDVQSLARELKALGANQVSERVRQGLTGKNYWRQLAEAYDTKRGLLGLPATYQVLIITGYKTNNE</sequence>
<reference evidence="2 3" key="1">
    <citation type="submission" date="2022-11" db="EMBL/GenBank/DDBJ databases">
        <title>Viruses from the air-sea interface of a natural surface slick.</title>
        <authorList>
            <person name="Rahlff J."/>
            <person name="Holmfeldt K."/>
        </authorList>
    </citation>
    <scope>NUCLEOTIDE SEQUENCE [LARGE SCALE GENOMIC DNA]</scope>
    <source>
        <strain evidence="2 3">SMS4</strain>
    </source>
</reference>
<name>A0ABT9HWM1_9GAMM</name>